<evidence type="ECO:0000256" key="7">
    <source>
        <dbReference type="SAM" id="Phobius"/>
    </source>
</evidence>
<proteinExistence type="predicted"/>
<keyword evidence="5 7" id="KW-1133">Transmembrane helix</keyword>
<feature type="transmembrane region" description="Helical" evidence="7">
    <location>
        <begin position="121"/>
        <end position="141"/>
    </location>
</feature>
<dbReference type="SUPFAM" id="SSF103473">
    <property type="entry name" value="MFS general substrate transporter"/>
    <property type="match status" value="1"/>
</dbReference>
<evidence type="ECO:0000256" key="2">
    <source>
        <dbReference type="ARBA" id="ARBA00022448"/>
    </source>
</evidence>
<evidence type="ECO:0000259" key="8">
    <source>
        <dbReference type="PROSITE" id="PS50850"/>
    </source>
</evidence>
<protein>
    <submittedName>
        <fullName evidence="9">MFS transporter</fullName>
    </submittedName>
</protein>
<keyword evidence="10" id="KW-1185">Reference proteome</keyword>
<evidence type="ECO:0000256" key="3">
    <source>
        <dbReference type="ARBA" id="ARBA00022475"/>
    </source>
</evidence>
<feature type="transmembrane region" description="Helical" evidence="7">
    <location>
        <begin position="426"/>
        <end position="444"/>
    </location>
</feature>
<name>A0A4Z0WEB5_9GAMM</name>
<reference evidence="9 10" key="1">
    <citation type="submission" date="2019-04" db="EMBL/GenBank/DDBJ databases">
        <title>Natronospirillum operosus gen. nov., sp. nov., a haloalkaliphilic satellite isolated from decaying biomass of laboratory culture of cyanobacterium Geitlerinema sp. and proposal of Natronospirillaceae fam. nov. and Saccharospirillaceae fam. nov.</title>
        <authorList>
            <person name="Kevbrin V."/>
            <person name="Boltyanskaya Y."/>
            <person name="Koziaeva V."/>
            <person name="Grouzdev D.S."/>
            <person name="Park M."/>
            <person name="Cho J."/>
        </authorList>
    </citation>
    <scope>NUCLEOTIDE SEQUENCE [LARGE SCALE GENOMIC DNA]</scope>
    <source>
        <strain evidence="9 10">G-116</strain>
    </source>
</reference>
<keyword evidence="6 7" id="KW-0472">Membrane</keyword>
<evidence type="ECO:0000313" key="10">
    <source>
        <dbReference type="Proteomes" id="UP000297475"/>
    </source>
</evidence>
<feature type="transmembrane region" description="Helical" evidence="7">
    <location>
        <begin position="272"/>
        <end position="295"/>
    </location>
</feature>
<feature type="transmembrane region" description="Helical" evidence="7">
    <location>
        <begin position="404"/>
        <end position="420"/>
    </location>
</feature>
<accession>A0A4Z0WEB5</accession>
<dbReference type="Gene3D" id="1.20.1250.20">
    <property type="entry name" value="MFS general substrate transporter like domains"/>
    <property type="match status" value="2"/>
</dbReference>
<evidence type="ECO:0000256" key="5">
    <source>
        <dbReference type="ARBA" id="ARBA00022989"/>
    </source>
</evidence>
<dbReference type="InterPro" id="IPR036259">
    <property type="entry name" value="MFS_trans_sf"/>
</dbReference>
<gene>
    <name evidence="9" type="ORF">E4656_11170</name>
</gene>
<feature type="domain" description="Major facilitator superfamily (MFS) profile" evidence="8">
    <location>
        <begin position="57"/>
        <end position="448"/>
    </location>
</feature>
<feature type="transmembrane region" description="Helical" evidence="7">
    <location>
        <begin position="301"/>
        <end position="323"/>
    </location>
</feature>
<comment type="subcellular location">
    <subcellularLocation>
        <location evidence="1">Cell membrane</location>
        <topology evidence="1">Multi-pass membrane protein</topology>
    </subcellularLocation>
</comment>
<dbReference type="AlphaFoldDB" id="A0A4Z0WEB5"/>
<sequence>MPGSLRNWGPLCPYSIITTRSYTKTAAGASSSAPRSGYLPRDQRLSESLMAAGQRLLTNAGIVGGLLLFLFMGYLNPFFTLYVSALGGTSADIGFLVMLRGAAAIAISLPAGYLIDRTGVFQVLSIGMIGMIAALLLMVVVNPSYWILGLSQIFYGISTTILVTGFQVLVAGGDRDTRNRSIKRYAMWVAAGTMVGPLLGTLILGASSDPLTGYRNAFSFSAIWSALGLVALILLGRNQRKPEPLHTTSSEGPWSQLISGSRLLLDIRAVQAGLIITFIIMFIQGLYFSFVPLYFQHSGYSSQWIGFSLAAYGFAGMTVRVMIPWLTRLLGLMPLLLLAGAISSLCILIMPLSATSPLTGLALMLVMGAAVGLNLPISIMLMVDWVKGPDHGKLMGWRLLVNRTAQMLSPLMFGLVAQAFGLVSAFLFSGVLLLIAMAAFYIIIRRTDKETQHVL</sequence>
<evidence type="ECO:0000256" key="1">
    <source>
        <dbReference type="ARBA" id="ARBA00004651"/>
    </source>
</evidence>
<feature type="transmembrane region" description="Helical" evidence="7">
    <location>
        <begin position="56"/>
        <end position="75"/>
    </location>
</feature>
<dbReference type="OrthoDB" id="4822895at2"/>
<feature type="transmembrane region" description="Helical" evidence="7">
    <location>
        <begin position="95"/>
        <end position="114"/>
    </location>
</feature>
<organism evidence="9 10">
    <name type="scientific">Natronospirillum operosum</name>
    <dbReference type="NCBI Taxonomy" id="2759953"/>
    <lineage>
        <taxon>Bacteria</taxon>
        <taxon>Pseudomonadati</taxon>
        <taxon>Pseudomonadota</taxon>
        <taxon>Gammaproteobacteria</taxon>
        <taxon>Oceanospirillales</taxon>
        <taxon>Natronospirillaceae</taxon>
        <taxon>Natronospirillum</taxon>
    </lineage>
</organism>
<comment type="caution">
    <text evidence="9">The sequence shown here is derived from an EMBL/GenBank/DDBJ whole genome shotgun (WGS) entry which is preliminary data.</text>
</comment>
<feature type="transmembrane region" description="Helical" evidence="7">
    <location>
        <begin position="360"/>
        <end position="383"/>
    </location>
</feature>
<dbReference type="GO" id="GO:0005886">
    <property type="term" value="C:plasma membrane"/>
    <property type="evidence" value="ECO:0007669"/>
    <property type="project" value="UniProtKB-SubCell"/>
</dbReference>
<dbReference type="InterPro" id="IPR011701">
    <property type="entry name" value="MFS"/>
</dbReference>
<dbReference type="PANTHER" id="PTHR23517">
    <property type="entry name" value="RESISTANCE PROTEIN MDTM, PUTATIVE-RELATED-RELATED"/>
    <property type="match status" value="1"/>
</dbReference>
<keyword evidence="2" id="KW-0813">Transport</keyword>
<feature type="transmembrane region" description="Helical" evidence="7">
    <location>
        <begin position="335"/>
        <end position="354"/>
    </location>
</feature>
<evidence type="ECO:0000256" key="6">
    <source>
        <dbReference type="ARBA" id="ARBA00023136"/>
    </source>
</evidence>
<dbReference type="EMBL" id="SRMF01000003">
    <property type="protein sequence ID" value="TGG93592.1"/>
    <property type="molecule type" value="Genomic_DNA"/>
</dbReference>
<keyword evidence="3" id="KW-1003">Cell membrane</keyword>
<evidence type="ECO:0000313" key="9">
    <source>
        <dbReference type="EMBL" id="TGG93592.1"/>
    </source>
</evidence>
<feature type="transmembrane region" description="Helical" evidence="7">
    <location>
        <begin position="153"/>
        <end position="173"/>
    </location>
</feature>
<dbReference type="PROSITE" id="PS50850">
    <property type="entry name" value="MFS"/>
    <property type="match status" value="1"/>
</dbReference>
<dbReference type="InterPro" id="IPR020846">
    <property type="entry name" value="MFS_dom"/>
</dbReference>
<evidence type="ECO:0000256" key="4">
    <source>
        <dbReference type="ARBA" id="ARBA00022692"/>
    </source>
</evidence>
<feature type="transmembrane region" description="Helical" evidence="7">
    <location>
        <begin position="185"/>
        <end position="205"/>
    </location>
</feature>
<dbReference type="GO" id="GO:0022857">
    <property type="term" value="F:transmembrane transporter activity"/>
    <property type="evidence" value="ECO:0007669"/>
    <property type="project" value="InterPro"/>
</dbReference>
<feature type="transmembrane region" description="Helical" evidence="7">
    <location>
        <begin position="217"/>
        <end position="235"/>
    </location>
</feature>
<keyword evidence="4 7" id="KW-0812">Transmembrane</keyword>
<dbReference type="Pfam" id="PF07690">
    <property type="entry name" value="MFS_1"/>
    <property type="match status" value="1"/>
</dbReference>
<dbReference type="InterPro" id="IPR050171">
    <property type="entry name" value="MFS_Transporters"/>
</dbReference>
<dbReference type="Proteomes" id="UP000297475">
    <property type="component" value="Unassembled WGS sequence"/>
</dbReference>